<keyword evidence="2" id="KW-1133">Transmembrane helix</keyword>
<proteinExistence type="predicted"/>
<evidence type="ECO:0000313" key="4">
    <source>
        <dbReference type="EMBL" id="MBB6435088.1"/>
    </source>
</evidence>
<name>A0A7X0LN47_9ACTN</name>
<dbReference type="RefSeq" id="WP_185028295.1">
    <property type="nucleotide sequence ID" value="NZ_BNBN01000004.1"/>
</dbReference>
<gene>
    <name evidence="4" type="ORF">HNQ79_001539</name>
</gene>
<feature type="compositionally biased region" description="Gly residues" evidence="1">
    <location>
        <begin position="12"/>
        <end position="21"/>
    </location>
</feature>
<evidence type="ECO:0000259" key="3">
    <source>
        <dbReference type="Pfam" id="PF10756"/>
    </source>
</evidence>
<keyword evidence="5" id="KW-1185">Reference proteome</keyword>
<dbReference type="InterPro" id="IPR019692">
    <property type="entry name" value="CFP-6_PH"/>
</dbReference>
<feature type="transmembrane region" description="Helical" evidence="2">
    <location>
        <begin position="64"/>
        <end position="84"/>
    </location>
</feature>
<feature type="transmembrane region" description="Helical" evidence="2">
    <location>
        <begin position="39"/>
        <end position="58"/>
    </location>
</feature>
<dbReference type="Pfam" id="PF10756">
    <property type="entry name" value="bPH_6"/>
    <property type="match status" value="1"/>
</dbReference>
<evidence type="ECO:0000256" key="1">
    <source>
        <dbReference type="SAM" id="MobiDB-lite"/>
    </source>
</evidence>
<comment type="caution">
    <text evidence="4">The sequence shown here is derived from an EMBL/GenBank/DDBJ whole genome shotgun (WGS) entry which is preliminary data.</text>
</comment>
<feature type="domain" description="Low molecular weight protein antigen 6 PH" evidence="3">
    <location>
        <begin position="85"/>
        <end position="140"/>
    </location>
</feature>
<keyword evidence="2" id="KW-0472">Membrane</keyword>
<reference evidence="4 5" key="1">
    <citation type="submission" date="2020-08" db="EMBL/GenBank/DDBJ databases">
        <title>Genomic Encyclopedia of Type Strains, Phase IV (KMG-IV): sequencing the most valuable type-strain genomes for metagenomic binning, comparative biology and taxonomic classification.</title>
        <authorList>
            <person name="Goeker M."/>
        </authorList>
    </citation>
    <scope>NUCLEOTIDE SEQUENCE [LARGE SCALE GENOMIC DNA]</scope>
    <source>
        <strain evidence="4 5">DSM 40141</strain>
    </source>
</reference>
<dbReference type="EMBL" id="JACHEM010000003">
    <property type="protein sequence ID" value="MBB6435088.1"/>
    <property type="molecule type" value="Genomic_DNA"/>
</dbReference>
<sequence>MTSSGPSPSPGSSGGSGGSGGSDESTGYADRVFRSGANVFWGVLMLAVAAWLSVDAMLKTDAHTMGAVLAGLAFAVPLVVAFLLRPAVYANEDRLRIRNPFRTIVLPWGAVDAIRTGYTSEVLAGGAKYQLWAVPVSLRQRKRAVRTQAKATASGELHTGRAPLGRPSRGGDSHVASSDQRVIDLQDLAERNAARPSAQGEASVRWAYEIMGPCLAGLIALVVLLAV</sequence>
<keyword evidence="2" id="KW-0812">Transmembrane</keyword>
<accession>A0A7X0LN47</accession>
<protein>
    <recommendedName>
        <fullName evidence="3">Low molecular weight protein antigen 6 PH domain-containing protein</fullName>
    </recommendedName>
</protein>
<feature type="region of interest" description="Disordered" evidence="1">
    <location>
        <begin position="148"/>
        <end position="177"/>
    </location>
</feature>
<organism evidence="4 5">
    <name type="scientific">Streptomyces candidus</name>
    <dbReference type="NCBI Taxonomy" id="67283"/>
    <lineage>
        <taxon>Bacteria</taxon>
        <taxon>Bacillati</taxon>
        <taxon>Actinomycetota</taxon>
        <taxon>Actinomycetes</taxon>
        <taxon>Kitasatosporales</taxon>
        <taxon>Streptomycetaceae</taxon>
        <taxon>Streptomyces</taxon>
    </lineage>
</organism>
<dbReference type="Proteomes" id="UP000540423">
    <property type="component" value="Unassembled WGS sequence"/>
</dbReference>
<evidence type="ECO:0000256" key="2">
    <source>
        <dbReference type="SAM" id="Phobius"/>
    </source>
</evidence>
<dbReference type="AlphaFoldDB" id="A0A7X0LN47"/>
<feature type="region of interest" description="Disordered" evidence="1">
    <location>
        <begin position="1"/>
        <end position="23"/>
    </location>
</feature>
<evidence type="ECO:0000313" key="5">
    <source>
        <dbReference type="Proteomes" id="UP000540423"/>
    </source>
</evidence>